<dbReference type="EMBL" id="MU274911">
    <property type="protein sequence ID" value="KAI0089085.1"/>
    <property type="molecule type" value="Genomic_DNA"/>
</dbReference>
<protein>
    <submittedName>
        <fullName evidence="1">Regulator of chromosome condensation 1/beta-lactamase-inhibitor protein II</fullName>
    </submittedName>
</protein>
<evidence type="ECO:0000313" key="2">
    <source>
        <dbReference type="Proteomes" id="UP001055072"/>
    </source>
</evidence>
<reference evidence="1" key="1">
    <citation type="journal article" date="2021" name="Environ. Microbiol.">
        <title>Gene family expansions and transcriptome signatures uncover fungal adaptations to wood decay.</title>
        <authorList>
            <person name="Hage H."/>
            <person name="Miyauchi S."/>
            <person name="Viragh M."/>
            <person name="Drula E."/>
            <person name="Min B."/>
            <person name="Chaduli D."/>
            <person name="Navarro D."/>
            <person name="Favel A."/>
            <person name="Norest M."/>
            <person name="Lesage-Meessen L."/>
            <person name="Balint B."/>
            <person name="Merenyi Z."/>
            <person name="de Eugenio L."/>
            <person name="Morin E."/>
            <person name="Martinez A.T."/>
            <person name="Baldrian P."/>
            <person name="Stursova M."/>
            <person name="Martinez M.J."/>
            <person name="Novotny C."/>
            <person name="Magnuson J.K."/>
            <person name="Spatafora J.W."/>
            <person name="Maurice S."/>
            <person name="Pangilinan J."/>
            <person name="Andreopoulos W."/>
            <person name="LaButti K."/>
            <person name="Hundley H."/>
            <person name="Na H."/>
            <person name="Kuo A."/>
            <person name="Barry K."/>
            <person name="Lipzen A."/>
            <person name="Henrissat B."/>
            <person name="Riley R."/>
            <person name="Ahrendt S."/>
            <person name="Nagy L.G."/>
            <person name="Grigoriev I.V."/>
            <person name="Martin F."/>
            <person name="Rosso M.N."/>
        </authorList>
    </citation>
    <scope>NUCLEOTIDE SEQUENCE</scope>
    <source>
        <strain evidence="1">CBS 384.51</strain>
    </source>
</reference>
<gene>
    <name evidence="1" type="ORF">BDY19DRAFT_1070513</name>
</gene>
<accession>A0ACB8U489</accession>
<dbReference type="Proteomes" id="UP001055072">
    <property type="component" value="Unassembled WGS sequence"/>
</dbReference>
<comment type="caution">
    <text evidence="1">The sequence shown here is derived from an EMBL/GenBank/DDBJ whole genome shotgun (WGS) entry which is preliminary data.</text>
</comment>
<keyword evidence="2" id="KW-1185">Reference proteome</keyword>
<organism evidence="1 2">
    <name type="scientific">Irpex rosettiformis</name>
    <dbReference type="NCBI Taxonomy" id="378272"/>
    <lineage>
        <taxon>Eukaryota</taxon>
        <taxon>Fungi</taxon>
        <taxon>Dikarya</taxon>
        <taxon>Basidiomycota</taxon>
        <taxon>Agaricomycotina</taxon>
        <taxon>Agaricomycetes</taxon>
        <taxon>Polyporales</taxon>
        <taxon>Irpicaceae</taxon>
        <taxon>Irpex</taxon>
    </lineage>
</organism>
<evidence type="ECO:0000313" key="1">
    <source>
        <dbReference type="EMBL" id="KAI0089085.1"/>
    </source>
</evidence>
<proteinExistence type="predicted"/>
<sequence>MPPRRTSKAVAVNGDAKTEEKKQPAKQAAKPASKPAAKPASKPASKPAAKPLARSRSAKRVAEDEGANRDTSPPPPAKRRKAAAKADDEVVESEPKPKSAPKRLRKSASKEEAVPEKVGKEEKKKVEKVKVPKVQNLFNPLPSPPEHTRPAPVLFVWGAGNFGQFAMGEDHLGELEKPTRNKLIEQKIAEGAFGEEGAGIEAVAAGGMYTLFVDEQGTIWSSGTNDDAALGRITTDVPNPDKEGEFLDVDTLTAQPWPLQSLKDEGFRATRIAAGDSISAALSAEGELRVWGSFRSVEGLLGFSDGQKHQFLPVPILNIKSKPDDPEKFSSVVAGNNHLVVLTTHGNIYTWGAGEQGQLGRKVLERRKIHGTTPEKIVLGTRSRKAVAVGAGNYTSFAVDDKGDVWAWGLNNMGQTGTGSSDSEVQLPRKVVGLGKIDLGGDDTVVQIAGGEHHTIFLTAKGKVYACGRSNGGQLGIPEDDPVLAERDEDHKDMLNTPHLVPFPDDDDPVIQVSAGIHNNLAVTKDGALFTWGTGPQSELGAGDESELKTPKMIVRREGGAWSVVEGSCGGQHTVALLRKK</sequence>
<name>A0ACB8U489_9APHY</name>